<feature type="transmembrane region" description="Helical" evidence="6">
    <location>
        <begin position="16"/>
        <end position="40"/>
    </location>
</feature>
<dbReference type="PANTHER" id="PTHR31272">
    <property type="entry name" value="CYTOCHROME C-TYPE BIOGENESIS PROTEIN HI_1454-RELATED"/>
    <property type="match status" value="1"/>
</dbReference>
<dbReference type="GO" id="GO:0016020">
    <property type="term" value="C:membrane"/>
    <property type="evidence" value="ECO:0007669"/>
    <property type="project" value="UniProtKB-SubCell"/>
</dbReference>
<dbReference type="GO" id="GO:0017004">
    <property type="term" value="P:cytochrome complex assembly"/>
    <property type="evidence" value="ECO:0007669"/>
    <property type="project" value="InterPro"/>
</dbReference>
<feature type="transmembrane region" description="Helical" evidence="6">
    <location>
        <begin position="61"/>
        <end position="87"/>
    </location>
</feature>
<keyword evidence="4 6" id="KW-1133">Transmembrane helix</keyword>
<evidence type="ECO:0000313" key="9">
    <source>
        <dbReference type="Proteomes" id="UP000184526"/>
    </source>
</evidence>
<feature type="transmembrane region" description="Helical" evidence="6">
    <location>
        <begin position="163"/>
        <end position="185"/>
    </location>
</feature>
<feature type="domain" description="Cytochrome C biogenesis protein transmembrane" evidence="7">
    <location>
        <begin position="19"/>
        <end position="223"/>
    </location>
</feature>
<protein>
    <submittedName>
        <fullName evidence="8">Cytochrome c biogenesis protein CcdA</fullName>
    </submittedName>
</protein>
<feature type="transmembrane region" description="Helical" evidence="6">
    <location>
        <begin position="93"/>
        <end position="113"/>
    </location>
</feature>
<dbReference type="Proteomes" id="UP000184526">
    <property type="component" value="Unassembled WGS sequence"/>
</dbReference>
<dbReference type="STRING" id="1121306.SAMN02745196_01608"/>
<dbReference type="PANTHER" id="PTHR31272:SF6">
    <property type="entry name" value="CYTOCHROME C-TYPE BIOGENESIS CCDA-LIKE CHLOROPLASTIC PROTEIN"/>
    <property type="match status" value="1"/>
</dbReference>
<dbReference type="OrthoDB" id="9809733at2"/>
<dbReference type="InterPro" id="IPR051790">
    <property type="entry name" value="Cytochrome_c-biogenesis_DsbD"/>
</dbReference>
<dbReference type="AlphaFoldDB" id="A0A1M5W869"/>
<keyword evidence="3 6" id="KW-0812">Transmembrane</keyword>
<dbReference type="InterPro" id="IPR003834">
    <property type="entry name" value="Cyt_c_assmbl_TM_dom"/>
</dbReference>
<keyword evidence="9" id="KW-1185">Reference proteome</keyword>
<feature type="transmembrane region" description="Helical" evidence="6">
    <location>
        <begin position="134"/>
        <end position="157"/>
    </location>
</feature>
<keyword evidence="5 6" id="KW-0472">Membrane</keyword>
<evidence type="ECO:0000256" key="2">
    <source>
        <dbReference type="ARBA" id="ARBA00006143"/>
    </source>
</evidence>
<sequence>MDSIINSFTGLIGENFFISIIVSFLAGLIASFSPCMLSTIPLVIGGVSQSSKKDKKAGFQYALIFSLGVIVVFMALGLITSILGNYVNALGKYIYLILGAILIFMGLKSIGVIGEKNSCKVPKIKNNLLGAFTMGILGGVLSSPCSTPILAVILTIVATGGNVLFGVVMLLVYGIGHCVLIVIAGTSVGFIEQLSSSYKYNKVSDVIKNILGALIIVFGLYLLYLCM</sequence>
<evidence type="ECO:0000256" key="3">
    <source>
        <dbReference type="ARBA" id="ARBA00022692"/>
    </source>
</evidence>
<accession>A0A1M5W869</accession>
<dbReference type="Pfam" id="PF02683">
    <property type="entry name" value="DsbD_TM"/>
    <property type="match status" value="1"/>
</dbReference>
<evidence type="ECO:0000256" key="1">
    <source>
        <dbReference type="ARBA" id="ARBA00004141"/>
    </source>
</evidence>
<feature type="transmembrane region" description="Helical" evidence="6">
    <location>
        <begin position="206"/>
        <end position="224"/>
    </location>
</feature>
<dbReference type="RefSeq" id="WP_072831502.1">
    <property type="nucleotide sequence ID" value="NZ_FQXP01000005.1"/>
</dbReference>
<proteinExistence type="inferred from homology"/>
<reference evidence="8 9" key="1">
    <citation type="submission" date="2016-11" db="EMBL/GenBank/DDBJ databases">
        <authorList>
            <person name="Jaros S."/>
            <person name="Januszkiewicz K."/>
            <person name="Wedrychowicz H."/>
        </authorList>
    </citation>
    <scope>NUCLEOTIDE SEQUENCE [LARGE SCALE GENOMIC DNA]</scope>
    <source>
        <strain evidence="8 9">DSM 3089</strain>
    </source>
</reference>
<evidence type="ECO:0000259" key="7">
    <source>
        <dbReference type="Pfam" id="PF02683"/>
    </source>
</evidence>
<evidence type="ECO:0000256" key="5">
    <source>
        <dbReference type="ARBA" id="ARBA00023136"/>
    </source>
</evidence>
<evidence type="ECO:0000313" key="8">
    <source>
        <dbReference type="EMBL" id="SHH83677.1"/>
    </source>
</evidence>
<comment type="subcellular location">
    <subcellularLocation>
        <location evidence="1">Membrane</location>
        <topology evidence="1">Multi-pass membrane protein</topology>
    </subcellularLocation>
</comment>
<comment type="similarity">
    <text evidence="2">Belongs to the DsbD family.</text>
</comment>
<evidence type="ECO:0000256" key="6">
    <source>
        <dbReference type="SAM" id="Phobius"/>
    </source>
</evidence>
<gene>
    <name evidence="8" type="ORF">SAMN02745196_01608</name>
</gene>
<dbReference type="EMBL" id="FQXP01000005">
    <property type="protein sequence ID" value="SHH83677.1"/>
    <property type="molecule type" value="Genomic_DNA"/>
</dbReference>
<organism evidence="8 9">
    <name type="scientific">Clostridium collagenovorans DSM 3089</name>
    <dbReference type="NCBI Taxonomy" id="1121306"/>
    <lineage>
        <taxon>Bacteria</taxon>
        <taxon>Bacillati</taxon>
        <taxon>Bacillota</taxon>
        <taxon>Clostridia</taxon>
        <taxon>Eubacteriales</taxon>
        <taxon>Clostridiaceae</taxon>
        <taxon>Clostridium</taxon>
    </lineage>
</organism>
<evidence type="ECO:0000256" key="4">
    <source>
        <dbReference type="ARBA" id="ARBA00022989"/>
    </source>
</evidence>
<name>A0A1M5W869_9CLOT</name>